<name>A0AC34FFP1_9BILA</name>
<sequence>MYYKEVLRSVPPPHPDAPVLAQGSMAAPPPDVEEPEVIFGLMRKLPKYIRQRDGTYANEIALENFAVEA</sequence>
<dbReference type="Proteomes" id="UP000887579">
    <property type="component" value="Unplaced"/>
</dbReference>
<accession>A0AC34FFP1</accession>
<dbReference type="WBParaSite" id="ES5_v2.g15811.t1">
    <property type="protein sequence ID" value="ES5_v2.g15811.t1"/>
    <property type="gene ID" value="ES5_v2.g15811"/>
</dbReference>
<organism evidence="1 2">
    <name type="scientific">Panagrolaimus sp. ES5</name>
    <dbReference type="NCBI Taxonomy" id="591445"/>
    <lineage>
        <taxon>Eukaryota</taxon>
        <taxon>Metazoa</taxon>
        <taxon>Ecdysozoa</taxon>
        <taxon>Nematoda</taxon>
        <taxon>Chromadorea</taxon>
        <taxon>Rhabditida</taxon>
        <taxon>Tylenchina</taxon>
        <taxon>Panagrolaimomorpha</taxon>
        <taxon>Panagrolaimoidea</taxon>
        <taxon>Panagrolaimidae</taxon>
        <taxon>Panagrolaimus</taxon>
    </lineage>
</organism>
<proteinExistence type="predicted"/>
<reference evidence="2" key="1">
    <citation type="submission" date="2022-11" db="UniProtKB">
        <authorList>
            <consortium name="WormBaseParasite"/>
        </authorList>
    </citation>
    <scope>IDENTIFICATION</scope>
</reference>
<evidence type="ECO:0000313" key="2">
    <source>
        <dbReference type="WBParaSite" id="ES5_v2.g15811.t1"/>
    </source>
</evidence>
<protein>
    <submittedName>
        <fullName evidence="2">Uncharacterized protein</fullName>
    </submittedName>
</protein>
<evidence type="ECO:0000313" key="1">
    <source>
        <dbReference type="Proteomes" id="UP000887579"/>
    </source>
</evidence>